<proteinExistence type="predicted"/>
<dbReference type="InterPro" id="IPR022002">
    <property type="entry name" value="ChsH2_Znr"/>
</dbReference>
<feature type="domain" description="ChsH2 rubredoxin-like zinc ribbon" evidence="2">
    <location>
        <begin position="15"/>
        <end position="50"/>
    </location>
</feature>
<dbReference type="Pfam" id="PF12172">
    <property type="entry name" value="zf-ChsH2"/>
    <property type="match status" value="1"/>
</dbReference>
<sequence>MTELPTSGAPEVVYREGLAAGELRYQRCRSCTTAVFPPRVLCPGCGGEELAWHRSAGRGTTYSTTAVRSRAGAHNVVLVDLDEGFRMMSRVDGVEPDAVTIGGRLDFAVVEEAGEPVAVFREVRS</sequence>
<dbReference type="Proteomes" id="UP001564626">
    <property type="component" value="Unassembled WGS sequence"/>
</dbReference>
<dbReference type="InterPro" id="IPR002878">
    <property type="entry name" value="ChsH2_C"/>
</dbReference>
<evidence type="ECO:0000259" key="2">
    <source>
        <dbReference type="Pfam" id="PF12172"/>
    </source>
</evidence>
<protein>
    <submittedName>
        <fullName evidence="3">Zn-ribbon domain-containing OB-fold protein</fullName>
    </submittedName>
</protein>
<keyword evidence="4" id="KW-1185">Reference proteome</keyword>
<organism evidence="3 4">
    <name type="scientific">Saccharopolyspora cebuensis</name>
    <dbReference type="NCBI Taxonomy" id="418759"/>
    <lineage>
        <taxon>Bacteria</taxon>
        <taxon>Bacillati</taxon>
        <taxon>Actinomycetota</taxon>
        <taxon>Actinomycetes</taxon>
        <taxon>Pseudonocardiales</taxon>
        <taxon>Pseudonocardiaceae</taxon>
        <taxon>Saccharopolyspora</taxon>
    </lineage>
</organism>
<dbReference type="Gene3D" id="6.10.30.10">
    <property type="match status" value="1"/>
</dbReference>
<dbReference type="RefSeq" id="WP_369774853.1">
    <property type="nucleotide sequence ID" value="NZ_JBGEHV010000019.1"/>
</dbReference>
<dbReference type="InterPro" id="IPR052513">
    <property type="entry name" value="Thioester_dehydratase-like"/>
</dbReference>
<dbReference type="Pfam" id="PF01796">
    <property type="entry name" value="OB_ChsH2_C"/>
    <property type="match status" value="1"/>
</dbReference>
<evidence type="ECO:0000259" key="1">
    <source>
        <dbReference type="Pfam" id="PF01796"/>
    </source>
</evidence>
<dbReference type="PANTHER" id="PTHR34075:SF5">
    <property type="entry name" value="BLR3430 PROTEIN"/>
    <property type="match status" value="1"/>
</dbReference>
<name>A0ABV4CJV6_9PSEU</name>
<comment type="caution">
    <text evidence="3">The sequence shown here is derived from an EMBL/GenBank/DDBJ whole genome shotgun (WGS) entry which is preliminary data.</text>
</comment>
<gene>
    <name evidence="3" type="ORF">AB8O55_12755</name>
</gene>
<feature type="domain" description="ChsH2 C-terminal OB-fold" evidence="1">
    <location>
        <begin position="52"/>
        <end position="106"/>
    </location>
</feature>
<evidence type="ECO:0000313" key="4">
    <source>
        <dbReference type="Proteomes" id="UP001564626"/>
    </source>
</evidence>
<dbReference type="SUPFAM" id="SSF50249">
    <property type="entry name" value="Nucleic acid-binding proteins"/>
    <property type="match status" value="1"/>
</dbReference>
<accession>A0ABV4CJV6</accession>
<reference evidence="3 4" key="1">
    <citation type="submission" date="2024-08" db="EMBL/GenBank/DDBJ databases">
        <title>Genome mining of Saccharopolyspora cebuensis PGLac3 from Nigerian medicinal plant.</title>
        <authorList>
            <person name="Ezeobiora C.E."/>
            <person name="Igbokwe N.H."/>
            <person name="Amin D.H."/>
            <person name="Mendie U.E."/>
        </authorList>
    </citation>
    <scope>NUCLEOTIDE SEQUENCE [LARGE SCALE GENOMIC DNA]</scope>
    <source>
        <strain evidence="3 4">PGLac3</strain>
    </source>
</reference>
<evidence type="ECO:0000313" key="3">
    <source>
        <dbReference type="EMBL" id="MEY8040267.1"/>
    </source>
</evidence>
<dbReference type="PANTHER" id="PTHR34075">
    <property type="entry name" value="BLR3430 PROTEIN"/>
    <property type="match status" value="1"/>
</dbReference>
<dbReference type="InterPro" id="IPR012340">
    <property type="entry name" value="NA-bd_OB-fold"/>
</dbReference>
<dbReference type="EMBL" id="JBGEHV010000019">
    <property type="protein sequence ID" value="MEY8040267.1"/>
    <property type="molecule type" value="Genomic_DNA"/>
</dbReference>